<dbReference type="InterPro" id="IPR000835">
    <property type="entry name" value="HTH_MarR-typ"/>
</dbReference>
<dbReference type="Proteomes" id="UP001300012">
    <property type="component" value="Unassembled WGS sequence"/>
</dbReference>
<gene>
    <name evidence="3" type="ORF">NV381_00925</name>
</gene>
<dbReference type="Gene3D" id="1.10.10.10">
    <property type="entry name" value="Winged helix-like DNA-binding domain superfamily/Winged helix DNA-binding domain"/>
    <property type="match status" value="1"/>
</dbReference>
<dbReference type="PANTHER" id="PTHR33164">
    <property type="entry name" value="TRANSCRIPTIONAL REGULATOR, MARR FAMILY"/>
    <property type="match status" value="1"/>
</dbReference>
<dbReference type="Pfam" id="PF01047">
    <property type="entry name" value="MarR"/>
    <property type="match status" value="1"/>
</dbReference>
<comment type="caution">
    <text evidence="3">The sequence shown here is derived from an EMBL/GenBank/DDBJ whole genome shotgun (WGS) entry which is preliminary data.</text>
</comment>
<dbReference type="SMART" id="SM00347">
    <property type="entry name" value="HTH_MARR"/>
    <property type="match status" value="1"/>
</dbReference>
<evidence type="ECO:0000256" key="1">
    <source>
        <dbReference type="ARBA" id="ARBA00023125"/>
    </source>
</evidence>
<evidence type="ECO:0000313" key="4">
    <source>
        <dbReference type="Proteomes" id="UP001300012"/>
    </source>
</evidence>
<dbReference type="InterPro" id="IPR036390">
    <property type="entry name" value="WH_DNA-bd_sf"/>
</dbReference>
<dbReference type="InterPro" id="IPR039422">
    <property type="entry name" value="MarR/SlyA-like"/>
</dbReference>
<dbReference type="InterPro" id="IPR036388">
    <property type="entry name" value="WH-like_DNA-bd_sf"/>
</dbReference>
<keyword evidence="1" id="KW-0238">DNA-binding</keyword>
<dbReference type="PROSITE" id="PS50995">
    <property type="entry name" value="HTH_MARR_2"/>
    <property type="match status" value="1"/>
</dbReference>
<accession>A0ABT1Y999</accession>
<protein>
    <submittedName>
        <fullName evidence="3">MarR family transcriptional regulator</fullName>
    </submittedName>
</protein>
<dbReference type="RefSeq" id="WP_258211370.1">
    <property type="nucleotide sequence ID" value="NZ_JANQBD010000001.1"/>
</dbReference>
<keyword evidence="4" id="KW-1185">Reference proteome</keyword>
<organism evidence="3 4">
    <name type="scientific">Paenibacillus radicis</name>
    <name type="common">ex Xue et al. 2023</name>
    <dbReference type="NCBI Taxonomy" id="2972489"/>
    <lineage>
        <taxon>Bacteria</taxon>
        <taxon>Bacillati</taxon>
        <taxon>Bacillota</taxon>
        <taxon>Bacilli</taxon>
        <taxon>Bacillales</taxon>
        <taxon>Paenibacillaceae</taxon>
        <taxon>Paenibacillus</taxon>
    </lineage>
</organism>
<dbReference type="EMBL" id="JANQBD010000001">
    <property type="protein sequence ID" value="MCR8629752.1"/>
    <property type="molecule type" value="Genomic_DNA"/>
</dbReference>
<reference evidence="3 4" key="1">
    <citation type="submission" date="2022-08" db="EMBL/GenBank/DDBJ databases">
        <title>Paenibacillus endoradicis sp. nov., Paenibacillus radicibacter sp. nov and Paenibacillus pararadicis sp. nov., three cold-adapted plant growth-promoting bacteria isolated from root of Larix gmelinii in Great Khingan.</title>
        <authorList>
            <person name="Xue H."/>
        </authorList>
    </citation>
    <scope>NUCLEOTIDE SEQUENCE [LARGE SCALE GENOMIC DNA]</scope>
    <source>
        <strain evidence="3 4">N5-1-1-5</strain>
    </source>
</reference>
<dbReference type="PANTHER" id="PTHR33164:SF57">
    <property type="entry name" value="MARR-FAMILY TRANSCRIPTIONAL REGULATOR"/>
    <property type="match status" value="1"/>
</dbReference>
<sequence length="153" mass="17656">MTKNREELEKLAYGTLRFIQEFKLAQNRRKDLDRVAFEILMLIKLRGQIRPSDIAGELDFNPSSITRRIQSLQQAGQIAVTTAPTDLRSSLISLTPEGEEVLIRFLDRSVDGLELILKQWNEEDVSVFAAMLSRFADTMKEWRLDPDQTETKE</sequence>
<dbReference type="PRINTS" id="PR00598">
    <property type="entry name" value="HTHMARR"/>
</dbReference>
<dbReference type="SUPFAM" id="SSF46785">
    <property type="entry name" value="Winged helix' DNA-binding domain"/>
    <property type="match status" value="1"/>
</dbReference>
<proteinExistence type="predicted"/>
<evidence type="ECO:0000259" key="2">
    <source>
        <dbReference type="PROSITE" id="PS50995"/>
    </source>
</evidence>
<feature type="domain" description="HTH marR-type" evidence="2">
    <location>
        <begin position="1"/>
        <end position="137"/>
    </location>
</feature>
<evidence type="ECO:0000313" key="3">
    <source>
        <dbReference type="EMBL" id="MCR8629752.1"/>
    </source>
</evidence>
<name>A0ABT1Y999_9BACL</name>